<evidence type="ECO:0000313" key="5">
    <source>
        <dbReference type="EMBL" id="MBK1643127.1"/>
    </source>
</evidence>
<dbReference type="RefSeq" id="WP_200385929.1">
    <property type="nucleotide sequence ID" value="NZ_NRSD01000001.1"/>
</dbReference>
<evidence type="ECO:0000256" key="1">
    <source>
        <dbReference type="ARBA" id="ARBA00006432"/>
    </source>
</evidence>
<dbReference type="Gene3D" id="3.30.300.30">
    <property type="match status" value="1"/>
</dbReference>
<dbReference type="GO" id="GO:0070566">
    <property type="term" value="F:adenylyltransferase activity"/>
    <property type="evidence" value="ECO:0007669"/>
    <property type="project" value="TreeGrafter"/>
</dbReference>
<keyword evidence="3" id="KW-0812">Transmembrane</keyword>
<dbReference type="GO" id="GO:0016874">
    <property type="term" value="F:ligase activity"/>
    <property type="evidence" value="ECO:0007669"/>
    <property type="project" value="UniProtKB-KW"/>
</dbReference>
<evidence type="ECO:0000259" key="4">
    <source>
        <dbReference type="PROSITE" id="PS50075"/>
    </source>
</evidence>
<dbReference type="InterPro" id="IPR002123">
    <property type="entry name" value="Plipid/glycerol_acylTrfase"/>
</dbReference>
<dbReference type="GO" id="GO:0005886">
    <property type="term" value="C:plasma membrane"/>
    <property type="evidence" value="ECO:0007669"/>
    <property type="project" value="TreeGrafter"/>
</dbReference>
<dbReference type="PANTHER" id="PTHR22754">
    <property type="entry name" value="DISCO-INTERACTING PROTEIN 2 DIP2 -RELATED"/>
    <property type="match status" value="1"/>
</dbReference>
<dbReference type="FunFam" id="3.40.50.12780:FF:000013">
    <property type="entry name" value="Long-chain-fatty-acid--AMP ligase FadD32"/>
    <property type="match status" value="1"/>
</dbReference>
<dbReference type="GO" id="GO:0006633">
    <property type="term" value="P:fatty acid biosynthetic process"/>
    <property type="evidence" value="ECO:0007669"/>
    <property type="project" value="TreeGrafter"/>
</dbReference>
<dbReference type="InterPro" id="IPR000873">
    <property type="entry name" value="AMP-dep_synth/lig_dom"/>
</dbReference>
<dbReference type="Gene3D" id="1.10.1200.10">
    <property type="entry name" value="ACP-like"/>
    <property type="match status" value="1"/>
</dbReference>
<dbReference type="InterPro" id="IPR009081">
    <property type="entry name" value="PP-bd_ACP"/>
</dbReference>
<proteinExistence type="inferred from homology"/>
<dbReference type="GO" id="GO:0016746">
    <property type="term" value="F:acyltransferase activity"/>
    <property type="evidence" value="ECO:0007669"/>
    <property type="project" value="UniProtKB-KW"/>
</dbReference>
<dbReference type="SMART" id="SM00563">
    <property type="entry name" value="PlsC"/>
    <property type="match status" value="1"/>
</dbReference>
<dbReference type="Proteomes" id="UP001138802">
    <property type="component" value="Unassembled WGS sequence"/>
</dbReference>
<dbReference type="PROSITE" id="PS00455">
    <property type="entry name" value="AMP_BINDING"/>
    <property type="match status" value="1"/>
</dbReference>
<keyword evidence="3" id="KW-1133">Transmembrane helix</keyword>
<dbReference type="GO" id="GO:0071766">
    <property type="term" value="P:Actinobacterium-type cell wall biogenesis"/>
    <property type="evidence" value="ECO:0007669"/>
    <property type="project" value="UniProtKB-ARBA"/>
</dbReference>
<dbReference type="PANTHER" id="PTHR22754:SF32">
    <property type="entry name" value="DISCO-INTERACTING PROTEIN 2"/>
    <property type="match status" value="1"/>
</dbReference>
<comment type="caution">
    <text evidence="5">The sequence shown here is derived from an EMBL/GenBank/DDBJ whole genome shotgun (WGS) entry which is preliminary data.</text>
</comment>
<dbReference type="InterPro" id="IPR042099">
    <property type="entry name" value="ANL_N_sf"/>
</dbReference>
<comment type="similarity">
    <text evidence="1">Belongs to the ATP-dependent AMP-binding enzyme family.</text>
</comment>
<sequence>MTSPSADHSDATRLLAILERFAHESRLPEPTGGIDLDTRLETDLGLDSLSRSELIARIETELTVSLPDQAMLAGTARDLLALVQDRSRVTPGATETMTRVAPSPVPEAADADHPDAAQTLLEALDWHLQRHPERLHIRFEAPDAPPVSISYRALAEGAARVAGHLRQAGLRPGATVALMLPTGPGYFDAFFGVLMAGGIPVPIYPPARPQLIEEHLRRHGRILDNAGVVFLITVPEARTIARVLRVQVPSLRAILTLEELATTPSAPADITQAGPRAAARDIAFLQYTSGSTGDPKGVVLTHADLLANIRAMGTVVEIAPDDVFVSWLPLYHDMGLIGAWLGSLYYAVPLIAMSPLSFLARPVRWLEAIHRHGGTLSAAPNFAYELCLTRITDAQLSELDLSRWRWALNGAEPVSPTTLARFAARFAPCGLRPTALAPVYGLAEAAVGLAFPPLGRGPRVDCIDRDRFAQSSHALPVACTDPEALQIVACGRALPGYQLRVVDAGGHERPDRHEGLLEFRGPSATQGYYRNPEATRALIRDGWHATGDRAYLADGEVYLSGRVKDLIIRGGRNLYPYEVEQALGEIAGVRKGCVVAFAAEDPELGSERLVILAETKVRDPEHRADLTRRLRERATEVLGIPPDILLLVPPRAVLKTSSGKLRRAATRERYLAGRLEEPARRPAWQLLRVGLSGLHSRVRRFPHQLYAGYAWSVFLVLAPWFWIAIRLLPNRSRRWALARFGIRLLRRLTGLRLTVSGRAHLPADSSPVILVANHESYLDGLILSEAVARPLGFVVKQELASRLIVGAFLRRMGAHFVDRFDPHSGRLESTRLAQQVGDGTTLAMFPEGTFRAQPGLLPFRMGAFAAAAQIGVPVIPIVIRGTRALMPGDSFAPRPGTAEVIILPPLEPTGSDWAAAVALRDRARACIAEVLEAAHTSAMPTS</sequence>
<reference evidence="5 6" key="1">
    <citation type="journal article" date="2020" name="Microorganisms">
        <title>Osmotic Adaptation and Compatible Solute Biosynthesis of Phototrophic Bacteria as Revealed from Genome Analyses.</title>
        <authorList>
            <person name="Imhoff J.F."/>
            <person name="Rahn T."/>
            <person name="Kunzel S."/>
            <person name="Keller A."/>
            <person name="Neulinger S.C."/>
        </authorList>
    </citation>
    <scope>NUCLEOTIDE SEQUENCE [LARGE SCALE GENOMIC DNA]</scope>
    <source>
        <strain evidence="5 6">DSM 21303</strain>
    </source>
</reference>
<accession>A0A9X1B6Y5</accession>
<dbReference type="Pfam" id="PF00550">
    <property type="entry name" value="PP-binding"/>
    <property type="match status" value="1"/>
</dbReference>
<dbReference type="PROSITE" id="PS50075">
    <property type="entry name" value="CARRIER"/>
    <property type="match status" value="1"/>
</dbReference>
<dbReference type="SUPFAM" id="SSF47336">
    <property type="entry name" value="ACP-like"/>
    <property type="match status" value="1"/>
</dbReference>
<dbReference type="SUPFAM" id="SSF56801">
    <property type="entry name" value="Acetyl-CoA synthetase-like"/>
    <property type="match status" value="1"/>
</dbReference>
<dbReference type="AlphaFoldDB" id="A0A9X1B6Y5"/>
<feature type="domain" description="Carrier" evidence="4">
    <location>
        <begin position="8"/>
        <end position="90"/>
    </location>
</feature>
<dbReference type="InterPro" id="IPR045851">
    <property type="entry name" value="AMP-bd_C_sf"/>
</dbReference>
<dbReference type="InterPro" id="IPR036736">
    <property type="entry name" value="ACP-like_sf"/>
</dbReference>
<organism evidence="5 6">
    <name type="scientific">Thiocapsa imhoffii</name>
    <dbReference type="NCBI Taxonomy" id="382777"/>
    <lineage>
        <taxon>Bacteria</taxon>
        <taxon>Pseudomonadati</taxon>
        <taxon>Pseudomonadota</taxon>
        <taxon>Gammaproteobacteria</taxon>
        <taxon>Chromatiales</taxon>
        <taxon>Chromatiaceae</taxon>
        <taxon>Thiocapsa</taxon>
    </lineage>
</organism>
<keyword evidence="2" id="KW-0436">Ligase</keyword>
<dbReference type="SUPFAM" id="SSF69593">
    <property type="entry name" value="Glycerol-3-phosphate (1)-acyltransferase"/>
    <property type="match status" value="1"/>
</dbReference>
<dbReference type="InterPro" id="IPR040097">
    <property type="entry name" value="FAAL/FAAC"/>
</dbReference>
<dbReference type="Gene3D" id="3.40.50.12780">
    <property type="entry name" value="N-terminal domain of ligase-like"/>
    <property type="match status" value="1"/>
</dbReference>
<keyword evidence="5" id="KW-0808">Transferase</keyword>
<protein>
    <submittedName>
        <fullName evidence="5">Acyl-phosphate glycerol 3-phosphate acyltransferase</fullName>
    </submittedName>
</protein>
<dbReference type="InterPro" id="IPR020845">
    <property type="entry name" value="AMP-binding_CS"/>
</dbReference>
<dbReference type="CDD" id="cd05931">
    <property type="entry name" value="FAAL"/>
    <property type="match status" value="1"/>
</dbReference>
<keyword evidence="6" id="KW-1185">Reference proteome</keyword>
<keyword evidence="5" id="KW-0012">Acyltransferase</keyword>
<keyword evidence="3" id="KW-0472">Membrane</keyword>
<evidence type="ECO:0000256" key="3">
    <source>
        <dbReference type="SAM" id="Phobius"/>
    </source>
</evidence>
<dbReference type="CDD" id="cd07989">
    <property type="entry name" value="LPLAT_AGPAT-like"/>
    <property type="match status" value="1"/>
</dbReference>
<dbReference type="Pfam" id="PF00501">
    <property type="entry name" value="AMP-binding"/>
    <property type="match status" value="1"/>
</dbReference>
<evidence type="ECO:0000313" key="6">
    <source>
        <dbReference type="Proteomes" id="UP001138802"/>
    </source>
</evidence>
<dbReference type="Pfam" id="PF01553">
    <property type="entry name" value="Acyltransferase"/>
    <property type="match status" value="1"/>
</dbReference>
<feature type="transmembrane region" description="Helical" evidence="3">
    <location>
        <begin position="706"/>
        <end position="725"/>
    </location>
</feature>
<name>A0A9X1B6Y5_9GAMM</name>
<evidence type="ECO:0000256" key="2">
    <source>
        <dbReference type="ARBA" id="ARBA00022598"/>
    </source>
</evidence>
<dbReference type="EMBL" id="NRSD01000001">
    <property type="protein sequence ID" value="MBK1643127.1"/>
    <property type="molecule type" value="Genomic_DNA"/>
</dbReference>
<gene>
    <name evidence="5" type="ORF">CKO25_00345</name>
</gene>